<organism evidence="1">
    <name type="scientific">marine sediment metagenome</name>
    <dbReference type="NCBI Taxonomy" id="412755"/>
    <lineage>
        <taxon>unclassified sequences</taxon>
        <taxon>metagenomes</taxon>
        <taxon>ecological metagenomes</taxon>
    </lineage>
</organism>
<dbReference type="AlphaFoldDB" id="A0A0F9MAY2"/>
<comment type="caution">
    <text evidence="1">The sequence shown here is derived from an EMBL/GenBank/DDBJ whole genome shotgun (WGS) entry which is preliminary data.</text>
</comment>
<reference evidence="1" key="1">
    <citation type="journal article" date="2015" name="Nature">
        <title>Complex archaea that bridge the gap between prokaryotes and eukaryotes.</title>
        <authorList>
            <person name="Spang A."/>
            <person name="Saw J.H."/>
            <person name="Jorgensen S.L."/>
            <person name="Zaremba-Niedzwiedzka K."/>
            <person name="Martijn J."/>
            <person name="Lind A.E."/>
            <person name="van Eijk R."/>
            <person name="Schleper C."/>
            <person name="Guy L."/>
            <person name="Ettema T.J."/>
        </authorList>
    </citation>
    <scope>NUCLEOTIDE SEQUENCE</scope>
</reference>
<accession>A0A0F9MAY2</accession>
<sequence length="200" mass="22741">MDNFLVPSLRKTIEENLGKKTLNKIEERLIERHGMSLVPAIKDFNKFDSVLREFFGAGADGLETKFLQNLVKLEKAKNTNAEWITIQEQELARIILESFGDHDEKAILNSVLDKPRIIADILKNCKIPQTSGYRKINSLIDVGLLIPNGQSITPDGKKVTKYETLFRNISIEIEKNHVKIKVQMKKNTIKNSSILQVIKA</sequence>
<dbReference type="EMBL" id="LAZR01009242">
    <property type="protein sequence ID" value="KKM73810.1"/>
    <property type="molecule type" value="Genomic_DNA"/>
</dbReference>
<gene>
    <name evidence="1" type="ORF">LCGC14_1406690</name>
</gene>
<proteinExistence type="predicted"/>
<evidence type="ECO:0000313" key="1">
    <source>
        <dbReference type="EMBL" id="KKM73810.1"/>
    </source>
</evidence>
<name>A0A0F9MAY2_9ZZZZ</name>
<protein>
    <submittedName>
        <fullName evidence="1">Uncharacterized protein</fullName>
    </submittedName>
</protein>